<accession>A0A7X4H066</accession>
<dbReference type="GO" id="GO:0009055">
    <property type="term" value="F:electron transfer activity"/>
    <property type="evidence" value="ECO:0007669"/>
    <property type="project" value="InterPro"/>
</dbReference>
<evidence type="ECO:0000256" key="1">
    <source>
        <dbReference type="ARBA" id="ARBA00022617"/>
    </source>
</evidence>
<dbReference type="GO" id="GO:0046872">
    <property type="term" value="F:metal ion binding"/>
    <property type="evidence" value="ECO:0007669"/>
    <property type="project" value="UniProtKB-KW"/>
</dbReference>
<keyword evidence="3 4" id="KW-0408">Iron</keyword>
<dbReference type="EMBL" id="WWCR01000010">
    <property type="protein sequence ID" value="MYM72927.1"/>
    <property type="molecule type" value="Genomic_DNA"/>
</dbReference>
<keyword evidence="1 4" id="KW-0349">Heme</keyword>
<dbReference type="InterPro" id="IPR009056">
    <property type="entry name" value="Cyt_c-like_dom"/>
</dbReference>
<dbReference type="RefSeq" id="WP_161050262.1">
    <property type="nucleotide sequence ID" value="NZ_WWCR01000010.1"/>
</dbReference>
<sequence length="866" mass="94768">MTPFRLNWRSLQRAAAISLAALLAACGGSTETPTDASAKKSALSMGRISASAANTLTLPLEVLGTGAPSKPVIAEAQLGVDASRLGSVAQLWFQCHRCGFYSAPEFEKTTALPAKIKASVRVLGGAATTSNTPWVDITDANVTLADDERLHGGVNGGFYTTRITLPLDAATRARLVALPSTNRIQFRFNGTDGESNGYRVLNLQLQDAGATQVDSTTIQRFDPLSERDASAITAADVDAGKTLWYAHGKIAKSAIVTRKLQAACASCHADNGRDLQYFNYSNNSIVQRSRFHGLTETQGKQIAAFLRSSLQNVAYVDKARPWNPPYQPGPGLDCNSADCATRWAAGAGLEAVLNTPADAVKALFGKPLDAPLSLTQADVDKVMNPNATMNARETAIAMQFPDWNAWLPTIHPLDVWPTQTDGSGFTNGIMHPTNGLQNPNGRYNDLITWFQKNKNPNGNLADWSHLIPDLRVQINAMMTFTGWDAYTFLGGGRGNHIADNGTYGAQIGAAHLQSLASSATMAAGKAGAFTTNAFIERSVASMLHWNAVKQWELAQDYSLEGNQTWFIGDKDKTTGAWKGRGEAHGWPFNTVSLFYLAPHMVYQEDKNASGQITREWYTAWETDNIVASYYRSNQWYQLQMTVNPGGQSGWVNYPMDWPYLTAFDEYIANKVGAATPAAKALQDSHFVRLLQARIKSAQYVNNDLVLYDPNQPDLFANEGRYGRAQVAKHLTTTNFLDNANRDGVNPSKYRFLDDLQPGLYLKTVNGAIQQFNALYTQQPLSAWRRCDPANTSLGEPENVAGFRYCLDQARSPLGTYGDGTHFMVSNALYQTTTEQTEQYGIWKATQMGAEPARLKVWSDWAAAAWH</sequence>
<name>A0A7X4H066_9BURK</name>
<dbReference type="InterPro" id="IPR036909">
    <property type="entry name" value="Cyt_c-like_dom_sf"/>
</dbReference>
<feature type="chain" id="PRO_5030635891" description="Cytochrome c domain-containing protein" evidence="5">
    <location>
        <begin position="21"/>
        <end position="866"/>
    </location>
</feature>
<evidence type="ECO:0000256" key="5">
    <source>
        <dbReference type="SAM" id="SignalP"/>
    </source>
</evidence>
<evidence type="ECO:0000256" key="4">
    <source>
        <dbReference type="PROSITE-ProRule" id="PRU00433"/>
    </source>
</evidence>
<evidence type="ECO:0000313" key="7">
    <source>
        <dbReference type="EMBL" id="MYM72927.1"/>
    </source>
</evidence>
<dbReference type="PROSITE" id="PS51257">
    <property type="entry name" value="PROKAR_LIPOPROTEIN"/>
    <property type="match status" value="1"/>
</dbReference>
<dbReference type="SUPFAM" id="SSF46626">
    <property type="entry name" value="Cytochrome c"/>
    <property type="match status" value="1"/>
</dbReference>
<evidence type="ECO:0000256" key="2">
    <source>
        <dbReference type="ARBA" id="ARBA00022723"/>
    </source>
</evidence>
<evidence type="ECO:0000256" key="3">
    <source>
        <dbReference type="ARBA" id="ARBA00023004"/>
    </source>
</evidence>
<dbReference type="GO" id="GO:0020037">
    <property type="term" value="F:heme binding"/>
    <property type="evidence" value="ECO:0007669"/>
    <property type="project" value="InterPro"/>
</dbReference>
<gene>
    <name evidence="7" type="ORF">GTP56_12035</name>
</gene>
<evidence type="ECO:0000313" key="8">
    <source>
        <dbReference type="Proteomes" id="UP000469734"/>
    </source>
</evidence>
<feature type="domain" description="Cytochrome c" evidence="6">
    <location>
        <begin position="235"/>
        <end position="390"/>
    </location>
</feature>
<comment type="caution">
    <text evidence="7">The sequence shown here is derived from an EMBL/GenBank/DDBJ whole genome shotgun (WGS) entry which is preliminary data.</text>
</comment>
<dbReference type="PROSITE" id="PS51007">
    <property type="entry name" value="CYTC"/>
    <property type="match status" value="1"/>
</dbReference>
<dbReference type="AlphaFoldDB" id="A0A7X4H066"/>
<feature type="signal peptide" evidence="5">
    <location>
        <begin position="1"/>
        <end position="20"/>
    </location>
</feature>
<keyword evidence="5" id="KW-0732">Signal</keyword>
<protein>
    <recommendedName>
        <fullName evidence="6">Cytochrome c domain-containing protein</fullName>
    </recommendedName>
</protein>
<evidence type="ECO:0000259" key="6">
    <source>
        <dbReference type="PROSITE" id="PS51007"/>
    </source>
</evidence>
<dbReference type="Proteomes" id="UP000469734">
    <property type="component" value="Unassembled WGS sequence"/>
</dbReference>
<reference evidence="7 8" key="1">
    <citation type="submission" date="2019-12" db="EMBL/GenBank/DDBJ databases">
        <title>Novel species isolated from a subtropical stream in China.</title>
        <authorList>
            <person name="Lu H."/>
        </authorList>
    </citation>
    <scope>NUCLEOTIDE SEQUENCE [LARGE SCALE GENOMIC DNA]</scope>
    <source>
        <strain evidence="7 8">FT134W</strain>
    </source>
</reference>
<organism evidence="7 8">
    <name type="scientific">Duganella margarita</name>
    <dbReference type="NCBI Taxonomy" id="2692170"/>
    <lineage>
        <taxon>Bacteria</taxon>
        <taxon>Pseudomonadati</taxon>
        <taxon>Pseudomonadota</taxon>
        <taxon>Betaproteobacteria</taxon>
        <taxon>Burkholderiales</taxon>
        <taxon>Oxalobacteraceae</taxon>
        <taxon>Telluria group</taxon>
        <taxon>Duganella</taxon>
    </lineage>
</organism>
<proteinExistence type="predicted"/>
<keyword evidence="2 4" id="KW-0479">Metal-binding</keyword>